<dbReference type="PROSITE" id="PS00280">
    <property type="entry name" value="BPTI_KUNITZ_1"/>
    <property type="match status" value="1"/>
</dbReference>
<evidence type="ECO:0000256" key="4">
    <source>
        <dbReference type="PROSITE-ProRule" id="PRU00076"/>
    </source>
</evidence>
<feature type="region of interest" description="Disordered" evidence="5">
    <location>
        <begin position="1"/>
        <end position="20"/>
    </location>
</feature>
<dbReference type="SMART" id="SM00181">
    <property type="entry name" value="EGF"/>
    <property type="match status" value="6"/>
</dbReference>
<feature type="disulfide bond" evidence="4">
    <location>
        <begin position="290"/>
        <end position="299"/>
    </location>
</feature>
<dbReference type="SUPFAM" id="SSF57196">
    <property type="entry name" value="EGF/Laminin"/>
    <property type="match status" value="6"/>
</dbReference>
<evidence type="ECO:0000313" key="9">
    <source>
        <dbReference type="RefSeq" id="XP_014676312.1"/>
    </source>
</evidence>
<accession>A0ABM1EVU1</accession>
<feature type="disulfide bond" evidence="4">
    <location>
        <begin position="167"/>
        <end position="176"/>
    </location>
</feature>
<dbReference type="Proteomes" id="UP000695022">
    <property type="component" value="Unplaced"/>
</dbReference>
<keyword evidence="1 4" id="KW-0245">EGF-like domain</keyword>
<sequence length="341" mass="36154">TPGKGAVLPPLHAISEPPPPTSPNTCLLPFSYGACAASVFRWYYSQESRRCGIFIFSGCGGNSNNYDSKQTCEAACATSGSGGAGSGGETQSDGFHQGCEDAPCRNGATCVSAGTSGPFTCICRAGYAGLRCTQYIGGNRGNICDTNPCQNGGRCLSSSPVHYTCACQRGYRGATCQIIRVGPDPCRYFVCLNGGRCYTTDGATPRCSCATGFGGSTCNANMDPCRSNPCQNRATCIKEWGHKFYCVCPWGYVGRLCQIRRPGVGIGCDPNPCLNNARCSENGDDFRCSCRSGWTGKLCDDPDICASSPCKNGGTCVPHSWGTRFRCDCSEHTATYYCESR</sequence>
<dbReference type="CDD" id="cd00109">
    <property type="entry name" value="Kunitz-type"/>
    <property type="match status" value="1"/>
</dbReference>
<dbReference type="RefSeq" id="XP_014676312.1">
    <property type="nucleotide sequence ID" value="XM_014820826.1"/>
</dbReference>
<evidence type="ECO:0000256" key="3">
    <source>
        <dbReference type="ARBA" id="ARBA00023157"/>
    </source>
</evidence>
<evidence type="ECO:0000256" key="5">
    <source>
        <dbReference type="SAM" id="MobiDB-lite"/>
    </source>
</evidence>
<organism evidence="8 9">
    <name type="scientific">Priapulus caudatus</name>
    <name type="common">Priapulid worm</name>
    <dbReference type="NCBI Taxonomy" id="37621"/>
    <lineage>
        <taxon>Eukaryota</taxon>
        <taxon>Metazoa</taxon>
        <taxon>Ecdysozoa</taxon>
        <taxon>Scalidophora</taxon>
        <taxon>Priapulida</taxon>
        <taxon>Priapulimorpha</taxon>
        <taxon>Priapulimorphida</taxon>
        <taxon>Priapulidae</taxon>
        <taxon>Priapulus</taxon>
    </lineage>
</organism>
<evidence type="ECO:0000256" key="1">
    <source>
        <dbReference type="ARBA" id="ARBA00022536"/>
    </source>
</evidence>
<keyword evidence="3 4" id="KW-1015">Disulfide bond</keyword>
<dbReference type="CDD" id="cd00054">
    <property type="entry name" value="EGF_CA"/>
    <property type="match status" value="2"/>
</dbReference>
<feature type="disulfide bond" evidence="4">
    <location>
        <begin position="123"/>
        <end position="132"/>
    </location>
</feature>
<dbReference type="PROSITE" id="PS50279">
    <property type="entry name" value="BPTI_KUNITZ_2"/>
    <property type="match status" value="1"/>
</dbReference>
<evidence type="ECO:0000259" key="7">
    <source>
        <dbReference type="PROSITE" id="PS50279"/>
    </source>
</evidence>
<feature type="disulfide bond" evidence="4">
    <location>
        <begin position="310"/>
        <end position="327"/>
    </location>
</feature>
<feature type="disulfide bond" evidence="4">
    <location>
        <begin position="329"/>
        <end position="338"/>
    </location>
</feature>
<dbReference type="InterPro" id="IPR000742">
    <property type="entry name" value="EGF"/>
</dbReference>
<comment type="caution">
    <text evidence="4">Lacks conserved residue(s) required for the propagation of feature annotation.</text>
</comment>
<dbReference type="PROSITE" id="PS00022">
    <property type="entry name" value="EGF_1"/>
    <property type="match status" value="5"/>
</dbReference>
<evidence type="ECO:0000256" key="2">
    <source>
        <dbReference type="ARBA" id="ARBA00022737"/>
    </source>
</evidence>
<dbReference type="PANTHER" id="PTHR12916:SF9">
    <property type="entry name" value="NEUROGENIC LOCUS NOTCH HOMOLOG PROTEIN 1-RELATED"/>
    <property type="match status" value="1"/>
</dbReference>
<dbReference type="Gene3D" id="4.10.410.10">
    <property type="entry name" value="Pancreatic trypsin inhibitor Kunitz domain"/>
    <property type="match status" value="1"/>
</dbReference>
<feature type="domain" description="EGF-like" evidence="6">
    <location>
        <begin position="264"/>
        <end position="300"/>
    </location>
</feature>
<gene>
    <name evidence="9" type="primary">LOC106816241</name>
</gene>
<feature type="domain" description="EGF-like" evidence="6">
    <location>
        <begin position="182"/>
        <end position="219"/>
    </location>
</feature>
<keyword evidence="2" id="KW-0677">Repeat</keyword>
<reference evidence="9" key="1">
    <citation type="submission" date="2025-08" db="UniProtKB">
        <authorList>
            <consortium name="RefSeq"/>
        </authorList>
    </citation>
    <scope>IDENTIFICATION</scope>
</reference>
<feature type="disulfide bond" evidence="4">
    <location>
        <begin position="248"/>
        <end position="257"/>
    </location>
</feature>
<dbReference type="GeneID" id="106816241"/>
<feature type="domain" description="EGF-like" evidence="6">
    <location>
        <begin position="140"/>
        <end position="177"/>
    </location>
</feature>
<dbReference type="SMART" id="SM00179">
    <property type="entry name" value="EGF_CA"/>
    <property type="match status" value="5"/>
</dbReference>
<evidence type="ECO:0000259" key="6">
    <source>
        <dbReference type="PROSITE" id="PS50026"/>
    </source>
</evidence>
<dbReference type="Gene3D" id="2.10.25.10">
    <property type="entry name" value="Laminin"/>
    <property type="match status" value="6"/>
</dbReference>
<feature type="disulfide bond" evidence="4">
    <location>
        <begin position="209"/>
        <end position="218"/>
    </location>
</feature>
<evidence type="ECO:0000313" key="8">
    <source>
        <dbReference type="Proteomes" id="UP000695022"/>
    </source>
</evidence>
<feature type="domain" description="EGF-like" evidence="6">
    <location>
        <begin position="95"/>
        <end position="133"/>
    </location>
</feature>
<dbReference type="InterPro" id="IPR036880">
    <property type="entry name" value="Kunitz_BPTI_sf"/>
</dbReference>
<dbReference type="InterPro" id="IPR001881">
    <property type="entry name" value="EGF-like_Ca-bd_dom"/>
</dbReference>
<dbReference type="SMART" id="SM00131">
    <property type="entry name" value="KU"/>
    <property type="match status" value="1"/>
</dbReference>
<feature type="non-terminal residue" evidence="9">
    <location>
        <position position="1"/>
    </location>
</feature>
<dbReference type="InterPro" id="IPR002223">
    <property type="entry name" value="Kunitz_BPTI"/>
</dbReference>
<protein>
    <submittedName>
        <fullName evidence="9">Adhesive plaque matrix protein 2-like</fullName>
    </submittedName>
</protein>
<feature type="disulfide bond" evidence="4">
    <location>
        <begin position="104"/>
        <end position="121"/>
    </location>
</feature>
<name>A0ABM1EVU1_PRICU</name>
<dbReference type="Pfam" id="PF00014">
    <property type="entry name" value="Kunitz_BPTI"/>
    <property type="match status" value="1"/>
</dbReference>
<dbReference type="InterPro" id="IPR020901">
    <property type="entry name" value="Prtase_inh_Kunz-CS"/>
</dbReference>
<feature type="domain" description="BPTI/Kunitz inhibitor" evidence="7">
    <location>
        <begin position="26"/>
        <end position="76"/>
    </location>
</feature>
<dbReference type="SUPFAM" id="SSF57362">
    <property type="entry name" value="BPTI-like"/>
    <property type="match status" value="1"/>
</dbReference>
<dbReference type="PANTHER" id="PTHR12916">
    <property type="entry name" value="CYTOCHROME C OXIDASE POLYPEPTIDE VIC-2"/>
    <property type="match status" value="1"/>
</dbReference>
<dbReference type="PROSITE" id="PS01186">
    <property type="entry name" value="EGF_2"/>
    <property type="match status" value="5"/>
</dbReference>
<proteinExistence type="predicted"/>
<keyword evidence="8" id="KW-1185">Reference proteome</keyword>
<dbReference type="PRINTS" id="PR00759">
    <property type="entry name" value="BASICPTASE"/>
</dbReference>
<feature type="domain" description="EGF-like" evidence="6">
    <location>
        <begin position="221"/>
        <end position="258"/>
    </location>
</feature>
<dbReference type="Pfam" id="PF00008">
    <property type="entry name" value="EGF"/>
    <property type="match status" value="5"/>
</dbReference>
<dbReference type="PROSITE" id="PS50026">
    <property type="entry name" value="EGF_3"/>
    <property type="match status" value="6"/>
</dbReference>
<feature type="domain" description="EGF-like" evidence="6">
    <location>
        <begin position="301"/>
        <end position="339"/>
    </location>
</feature>